<evidence type="ECO:0000256" key="4">
    <source>
        <dbReference type="ARBA" id="ARBA00022989"/>
    </source>
</evidence>
<name>A0A238XN53_9FLAO</name>
<evidence type="ECO:0000256" key="3">
    <source>
        <dbReference type="ARBA" id="ARBA00022692"/>
    </source>
</evidence>
<dbReference type="GO" id="GO:0043190">
    <property type="term" value="C:ATP-binding cassette (ABC) transporter complex"/>
    <property type="evidence" value="ECO:0007669"/>
    <property type="project" value="TreeGrafter"/>
</dbReference>
<proteinExistence type="predicted"/>
<evidence type="ECO:0000256" key="5">
    <source>
        <dbReference type="ARBA" id="ARBA00023136"/>
    </source>
</evidence>
<comment type="subcellular location">
    <subcellularLocation>
        <location evidence="1">Cell membrane</location>
        <topology evidence="1">Multi-pass membrane protein</topology>
    </subcellularLocation>
</comment>
<dbReference type="RefSeq" id="WP_089378246.1">
    <property type="nucleotide sequence ID" value="NZ_FZNX01000003.1"/>
</dbReference>
<dbReference type="PANTHER" id="PTHR33529:SF8">
    <property type="entry name" value="PERMEASE, YJGP_YJGQ FAMILY"/>
    <property type="match status" value="1"/>
</dbReference>
<protein>
    <submittedName>
        <fullName evidence="7">Lipopolysaccharide export system permease protein</fullName>
    </submittedName>
</protein>
<feature type="transmembrane region" description="Helical" evidence="6">
    <location>
        <begin position="280"/>
        <end position="298"/>
    </location>
</feature>
<keyword evidence="8" id="KW-1185">Reference proteome</keyword>
<sequence length="362" mass="41375">MRILDKYILKKFLSSFALVLILLLPIAIAIDVSEKVDKFLRHSDLSVGEIINDYYVNFIIIFGNTFMPLALFIAVIFFTSKIAGNTEIIAIHSAKISFTRFLKPYFIGATLVTLLALIMNHFFVPNSNKIFNEFSKKYLKKKNYSQDVLTNINLQLGPNDYIYLKSYNSKSNNGHKFSLEKFEGTKLKYKLMAENIRWIEKDTVFRLNTYKKRYILNNRDSIESGIKLDTLLSFSPKDLVNVDGLAKEMTSFKLIEFINQAEDRGISNLNTYLVELYKRTSLPISTYILTFIAVCLAAKKRRGGMGVNLAIGISLMFIYVFFLKIAEVLGAGAETNSLVMVWLPNMFFGALAIYLYIKNAKN</sequence>
<dbReference type="InterPro" id="IPR005495">
    <property type="entry name" value="LptG/LptF_permease"/>
</dbReference>
<gene>
    <name evidence="7" type="ORF">SAMN04488111_1941</name>
</gene>
<evidence type="ECO:0000256" key="2">
    <source>
        <dbReference type="ARBA" id="ARBA00022475"/>
    </source>
</evidence>
<keyword evidence="4 6" id="KW-1133">Transmembrane helix</keyword>
<reference evidence="8" key="1">
    <citation type="submission" date="2017-06" db="EMBL/GenBank/DDBJ databases">
        <authorList>
            <person name="Varghese N."/>
            <person name="Submissions S."/>
        </authorList>
    </citation>
    <scope>NUCLEOTIDE SEQUENCE [LARGE SCALE GENOMIC DNA]</scope>
    <source>
        <strain evidence="8">DSM 27993</strain>
    </source>
</reference>
<feature type="transmembrane region" description="Helical" evidence="6">
    <location>
        <begin position="105"/>
        <end position="124"/>
    </location>
</feature>
<dbReference type="GO" id="GO:0015920">
    <property type="term" value="P:lipopolysaccharide transport"/>
    <property type="evidence" value="ECO:0007669"/>
    <property type="project" value="TreeGrafter"/>
</dbReference>
<evidence type="ECO:0000313" key="8">
    <source>
        <dbReference type="Proteomes" id="UP000198412"/>
    </source>
</evidence>
<dbReference type="Pfam" id="PF03739">
    <property type="entry name" value="LptF_LptG"/>
    <property type="match status" value="1"/>
</dbReference>
<dbReference type="OrthoDB" id="9807977at2"/>
<keyword evidence="5 6" id="KW-0472">Membrane</keyword>
<accession>A0A238XN53</accession>
<evidence type="ECO:0000256" key="1">
    <source>
        <dbReference type="ARBA" id="ARBA00004651"/>
    </source>
</evidence>
<dbReference type="PANTHER" id="PTHR33529">
    <property type="entry name" value="SLR0882 PROTEIN-RELATED"/>
    <property type="match status" value="1"/>
</dbReference>
<feature type="transmembrane region" description="Helical" evidence="6">
    <location>
        <begin position="338"/>
        <end position="357"/>
    </location>
</feature>
<evidence type="ECO:0000256" key="6">
    <source>
        <dbReference type="SAM" id="Phobius"/>
    </source>
</evidence>
<feature type="transmembrane region" description="Helical" evidence="6">
    <location>
        <begin position="55"/>
        <end position="78"/>
    </location>
</feature>
<keyword evidence="2" id="KW-1003">Cell membrane</keyword>
<dbReference type="AlphaFoldDB" id="A0A238XN53"/>
<feature type="transmembrane region" description="Helical" evidence="6">
    <location>
        <begin position="305"/>
        <end position="326"/>
    </location>
</feature>
<organism evidence="7 8">
    <name type="scientific">Lutibacter flavus</name>
    <dbReference type="NCBI Taxonomy" id="691689"/>
    <lineage>
        <taxon>Bacteria</taxon>
        <taxon>Pseudomonadati</taxon>
        <taxon>Bacteroidota</taxon>
        <taxon>Flavobacteriia</taxon>
        <taxon>Flavobacteriales</taxon>
        <taxon>Flavobacteriaceae</taxon>
        <taxon>Lutibacter</taxon>
    </lineage>
</organism>
<keyword evidence="3 6" id="KW-0812">Transmembrane</keyword>
<dbReference type="EMBL" id="FZNX01000003">
    <property type="protein sequence ID" value="SNR60018.1"/>
    <property type="molecule type" value="Genomic_DNA"/>
</dbReference>
<evidence type="ECO:0000313" key="7">
    <source>
        <dbReference type="EMBL" id="SNR60018.1"/>
    </source>
</evidence>
<dbReference type="Proteomes" id="UP000198412">
    <property type="component" value="Unassembled WGS sequence"/>
</dbReference>